<gene>
    <name evidence="1" type="primary">52</name>
    <name evidence="1" type="ORF">SEA_AKONI_52</name>
</gene>
<dbReference type="Gene3D" id="3.30.420.280">
    <property type="match status" value="1"/>
</dbReference>
<keyword evidence="2" id="KW-1185">Reference proteome</keyword>
<name>A0A4D6T8D9_9CAUD</name>
<dbReference type="InterPro" id="IPR027417">
    <property type="entry name" value="P-loop_NTPase"/>
</dbReference>
<accession>A0A4D6T8D9</accession>
<dbReference type="RefSeq" id="YP_009845433.1">
    <property type="nucleotide sequence ID" value="NC_048761.1"/>
</dbReference>
<dbReference type="Proteomes" id="UP000298784">
    <property type="component" value="Segment"/>
</dbReference>
<reference evidence="1 2" key="1">
    <citation type="submission" date="2019-04" db="EMBL/GenBank/DDBJ databases">
        <authorList>
            <person name="Fakhre F."/>
            <person name="Gonzalez R.M."/>
            <person name="Howells E.K."/>
            <person name="Otero L.A."/>
            <person name="Pegoraro K.N."/>
            <person name="Robichaux K.C."/>
            <person name="Rodier A."/>
            <person name="Sadowski C.L."/>
            <person name="Carter V.P."/>
            <person name="Gray A.D."/>
            <person name="Klein G.C."/>
            <person name="Lebosada C."/>
            <person name="Miklaszewski C.M."/>
            <person name="Sutton S.N."/>
            <person name="Pollenz R.S."/>
            <person name="Garlena R.A."/>
            <person name="Russell D.A."/>
            <person name="Pope W.H."/>
            <person name="Jacobs-Sera D."/>
            <person name="Hatfull G.F."/>
        </authorList>
    </citation>
    <scope>NUCLEOTIDE SEQUENCE [LARGE SCALE GENOMIC DNA]</scope>
</reference>
<dbReference type="EMBL" id="MK757449">
    <property type="protein sequence ID" value="QCG78338.1"/>
    <property type="molecule type" value="Genomic_DNA"/>
</dbReference>
<evidence type="ECO:0000313" key="2">
    <source>
        <dbReference type="Proteomes" id="UP000298784"/>
    </source>
</evidence>
<organism evidence="1 2">
    <name type="scientific">Microbacterium phage Akoni</name>
    <dbReference type="NCBI Taxonomy" id="2565510"/>
    <lineage>
        <taxon>Viruses</taxon>
        <taxon>Duplodnaviria</taxon>
        <taxon>Heunggongvirae</taxon>
        <taxon>Uroviricota</taxon>
        <taxon>Caudoviricetes</taxon>
        <taxon>Eekayvirinae</taxon>
        <taxon>Akonivirus</taxon>
        <taxon>Akonivirus akoni</taxon>
    </lineage>
</organism>
<dbReference type="Gene3D" id="3.40.50.300">
    <property type="entry name" value="P-loop containing nucleotide triphosphate hydrolases"/>
    <property type="match status" value="1"/>
</dbReference>
<sequence length="501" mass="57587">MTQLVFPKYYRPRPYQAELHSCFRNNRIGIGVFSRQSGKDTAMSMENVDARLKYPKTTGVYVGTDIPSIRNILYDKTYWDSEAGVQVRMLQDNVPSELVDWKDTRMEGRFTNKSVLKLEGYFQSGKDQNGVGTSFDDYSFTELSLFVRENPIPRLMPIIDSENGHKRLMVVATPRGKRNNPLWTLMELAKDRKDAQVLVRTIDDLNAIMQKNGLAPILTEAQLEQIAENYLKLFGNTRMFEQEYHCSFEEMDSAAVYGEAFAQILRDKRSQAFNWDRSHPIYVAFDIGSAGVHSDATCWIAFQYFNNKLFLIDCGEGHGKALPEYVDELQTRPWYQQLAQIVLPWDGDHHEVGIRETPADMMRKRFPNVAVLGKGTNIWTVRGLPTSGTADIITMVQQVRLMLYNTYINGLTEEEKTKGVTPRPNCDRVLECFENYKYAYNSKLGEWSPFPVHDQYSHMMDALRYVVQAIKELDFFGGQLYDPSAPQASDSYVDDWKGVWA</sequence>
<dbReference type="KEGG" id="vg:55615791"/>
<proteinExistence type="predicted"/>
<evidence type="ECO:0000313" key="1">
    <source>
        <dbReference type="EMBL" id="QCG78338.1"/>
    </source>
</evidence>
<protein>
    <submittedName>
        <fullName evidence="1">Terminase</fullName>
    </submittedName>
</protein>
<dbReference type="GeneID" id="55615791"/>